<evidence type="ECO:0000313" key="17">
    <source>
        <dbReference type="Proteomes" id="UP000792220"/>
    </source>
</evidence>
<evidence type="ECO:0000256" key="6">
    <source>
        <dbReference type="ARBA" id="ARBA00022723"/>
    </source>
</evidence>
<dbReference type="OrthoDB" id="9611at10239"/>
<evidence type="ECO:0000256" key="2">
    <source>
        <dbReference type="ARBA" id="ARBA00012118"/>
    </source>
</evidence>
<dbReference type="SUPFAM" id="SSF52540">
    <property type="entry name" value="P-loop containing nucleoside triphosphate hydrolases"/>
    <property type="match status" value="1"/>
</dbReference>
<keyword evidence="7 14" id="KW-0547">Nucleotide-binding</keyword>
<keyword evidence="6" id="KW-0479">Metal-binding</keyword>
<organismHost>
    <name type="scientific">Choristoneura fumiferana</name>
    <name type="common">Spruce budworm moth</name>
    <name type="synonym">Archips fumiferana</name>
    <dbReference type="NCBI Taxonomy" id="7141"/>
</organismHost>
<dbReference type="GO" id="GO:0005524">
    <property type="term" value="F:ATP binding"/>
    <property type="evidence" value="ECO:0007669"/>
    <property type="project" value="UniProtKB-KW"/>
</dbReference>
<gene>
    <name evidence="16" type="ORF">CHBEV_044</name>
</gene>
<evidence type="ECO:0000256" key="8">
    <source>
        <dbReference type="ARBA" id="ARBA00022777"/>
    </source>
</evidence>
<dbReference type="PANTHER" id="PTHR11441:SF0">
    <property type="entry name" value="THYMIDINE KINASE, CYTOSOLIC"/>
    <property type="match status" value="1"/>
</dbReference>
<keyword evidence="17" id="KW-1185">Reference proteome</keyword>
<keyword evidence="5 14" id="KW-0808">Transferase</keyword>
<dbReference type="Proteomes" id="UP000792220">
    <property type="component" value="Genome"/>
</dbReference>
<dbReference type="GO" id="GO:0071897">
    <property type="term" value="P:DNA biosynthetic process"/>
    <property type="evidence" value="ECO:0007669"/>
    <property type="project" value="UniProtKB-KW"/>
</dbReference>
<keyword evidence="8 14" id="KW-0418">Kinase</keyword>
<dbReference type="GeneID" id="15613034"/>
<dbReference type="PIRSF" id="PIRSF035805">
    <property type="entry name" value="TK_cell"/>
    <property type="match status" value="1"/>
</dbReference>
<evidence type="ECO:0000256" key="13">
    <source>
        <dbReference type="PIRSR" id="PIRSR035805-2"/>
    </source>
</evidence>
<feature type="binding site" evidence="13">
    <location>
        <begin position="163"/>
        <end position="166"/>
    </location>
    <ligand>
        <name>substrate</name>
    </ligand>
</feature>
<dbReference type="InterPro" id="IPR001267">
    <property type="entry name" value="Thymidine_kinase"/>
</dbReference>
<dbReference type="FunFam" id="3.40.50.300:FF:000948">
    <property type="entry name" value="Thymidine kinase"/>
    <property type="match status" value="1"/>
</dbReference>
<dbReference type="SUPFAM" id="SSF57716">
    <property type="entry name" value="Glucocorticoid receptor-like (DNA-binding domain)"/>
    <property type="match status" value="1"/>
</dbReference>
<dbReference type="RefSeq" id="YP_008004114.1">
    <property type="nucleotide sequence ID" value="NC_021248.1"/>
</dbReference>
<dbReference type="GO" id="GO:0004797">
    <property type="term" value="F:thymidine kinase activity"/>
    <property type="evidence" value="ECO:0007669"/>
    <property type="project" value="UniProtKB-EC"/>
</dbReference>
<evidence type="ECO:0000256" key="7">
    <source>
        <dbReference type="ARBA" id="ARBA00022741"/>
    </source>
</evidence>
<evidence type="ECO:0000256" key="4">
    <source>
        <dbReference type="ARBA" id="ARBA00022634"/>
    </source>
</evidence>
<dbReference type="SMR" id="A0A916KPH4"/>
<evidence type="ECO:0000256" key="12">
    <source>
        <dbReference type="PIRSR" id="PIRSR035805-1"/>
    </source>
</evidence>
<dbReference type="EMBL" id="HF679132">
    <property type="protein sequence ID" value="CCU55612.1"/>
    <property type="molecule type" value="Genomic_DNA"/>
</dbReference>
<comment type="catalytic activity">
    <reaction evidence="11 14">
        <text>thymidine + ATP = dTMP + ADP + H(+)</text>
        <dbReference type="Rhea" id="RHEA:19129"/>
        <dbReference type="ChEBI" id="CHEBI:15378"/>
        <dbReference type="ChEBI" id="CHEBI:17748"/>
        <dbReference type="ChEBI" id="CHEBI:30616"/>
        <dbReference type="ChEBI" id="CHEBI:63528"/>
        <dbReference type="ChEBI" id="CHEBI:456216"/>
        <dbReference type="EC" id="2.7.1.21"/>
    </reaction>
</comment>
<evidence type="ECO:0000256" key="3">
    <source>
        <dbReference type="ARBA" id="ARBA00020079"/>
    </source>
</evidence>
<dbReference type="Gene3D" id="3.30.60.20">
    <property type="match status" value="1"/>
</dbReference>
<accession>A0A916KPH4</accession>
<feature type="active site" description="Proton acceptor" evidence="12">
    <location>
        <position position="86"/>
    </location>
</feature>
<feature type="binding site" evidence="13">
    <location>
        <position position="171"/>
    </location>
    <ligand>
        <name>substrate</name>
    </ligand>
</feature>
<dbReference type="GO" id="GO:0046872">
    <property type="term" value="F:metal ion binding"/>
    <property type="evidence" value="ECO:0007669"/>
    <property type="project" value="UniProtKB-KW"/>
</dbReference>
<dbReference type="Gene3D" id="3.40.50.300">
    <property type="entry name" value="P-loop containing nucleotide triphosphate hydrolases"/>
    <property type="match status" value="1"/>
</dbReference>
<dbReference type="GO" id="GO:0046104">
    <property type="term" value="P:thymidine metabolic process"/>
    <property type="evidence" value="ECO:0007669"/>
    <property type="project" value="TreeGrafter"/>
</dbReference>
<keyword evidence="10 14" id="KW-0067">ATP-binding</keyword>
<dbReference type="PROSITE" id="PS00603">
    <property type="entry name" value="TK_CELLULAR_TYPE"/>
    <property type="match status" value="1"/>
</dbReference>
<evidence type="ECO:0000256" key="5">
    <source>
        <dbReference type="ARBA" id="ARBA00022679"/>
    </source>
</evidence>
<proteinExistence type="inferred from homology"/>
<keyword evidence="4 14" id="KW-0237">DNA synthesis</keyword>
<protein>
    <recommendedName>
        <fullName evidence="3 14">Thymidine kinase</fullName>
        <ecNumber evidence="2 14">2.7.1.21</ecNumber>
    </recommendedName>
</protein>
<dbReference type="Pfam" id="PF00265">
    <property type="entry name" value="TK"/>
    <property type="match status" value="1"/>
</dbReference>
<dbReference type="InterPro" id="IPR020633">
    <property type="entry name" value="Thymidine_kinase_CS"/>
</dbReference>
<evidence type="ECO:0000256" key="14">
    <source>
        <dbReference type="RuleBase" id="RU000544"/>
    </source>
</evidence>
<evidence type="ECO:0000256" key="9">
    <source>
        <dbReference type="ARBA" id="ARBA00022833"/>
    </source>
</evidence>
<dbReference type="KEGG" id="vg:15613034"/>
<organism evidence="16 17">
    <name type="scientific">Choristoneura biennis entomopoxvirus</name>
    <name type="common">CbEPV</name>
    <dbReference type="NCBI Taxonomy" id="10288"/>
    <lineage>
        <taxon>Viruses</taxon>
        <taxon>Varidnaviria</taxon>
        <taxon>Bamfordvirae</taxon>
        <taxon>Nucleocytoviricota</taxon>
        <taxon>Pokkesviricetes</taxon>
        <taxon>Chitovirales</taxon>
        <taxon>Poxviridae</taxon>
        <taxon>Entomopoxvirinae</taxon>
        <taxon>Betaentomopoxvirus</taxon>
        <taxon>Betaentomopoxvirus cbiennis</taxon>
    </lineage>
</organism>
<reference evidence="16" key="1">
    <citation type="journal article" date="2013" name="J. Virol.">
        <title>New Insights into the Evolution of Entomopoxvirinae from the Complete Genome Sequences of Four Entomopoxviruses Infecting Adoxophyes honmai, Choristoneura biennis, Choristoneura rosaceana, and Mythimna separata.</title>
        <authorList>
            <person name="Theze J."/>
            <person name="Takatsuka J."/>
            <person name="Li Z."/>
            <person name="Gallais J."/>
            <person name="Doucet D."/>
            <person name="Arif B."/>
            <person name="Nakai M."/>
            <person name="Herniou E.A."/>
        </authorList>
    </citation>
    <scope>NUCLEOTIDE SEQUENCE</scope>
</reference>
<dbReference type="EC" id="2.7.1.21" evidence="2 14"/>
<sequence length="186" mass="21426">MSIEIITGPMYSGKTTELIRRITRYKLCKKNCVIISHSIDNRCEEDDNILINHDGFKISHDDFIKTNILINKIKIFDKYEIIGIDECQFFDSNDLMIFCDTLANNGKKIIVAGLNSDFNKNPFKSIIKLIPISEKITKLQSICNFCYNDATFTMKKFNKDIIIEIGGSDLYIPVCRICYNENNTIN</sequence>
<dbReference type="InterPro" id="IPR027417">
    <property type="entry name" value="P-loop_NTPase"/>
</dbReference>
<evidence type="ECO:0000256" key="1">
    <source>
        <dbReference type="ARBA" id="ARBA00007587"/>
    </source>
</evidence>
<evidence type="ECO:0000256" key="11">
    <source>
        <dbReference type="ARBA" id="ARBA00048254"/>
    </source>
</evidence>
<evidence type="ECO:0000313" key="16">
    <source>
        <dbReference type="EMBL" id="CCU55612.1"/>
    </source>
</evidence>
<evidence type="ECO:0000256" key="10">
    <source>
        <dbReference type="ARBA" id="ARBA00022840"/>
    </source>
</evidence>
<keyword evidence="9" id="KW-0862">Zinc</keyword>
<comment type="similarity">
    <text evidence="1 15">Belongs to the thymidine kinase family.</text>
</comment>
<name>A0A916KPH4_CBEPV</name>
<evidence type="ECO:0000256" key="15">
    <source>
        <dbReference type="RuleBase" id="RU004165"/>
    </source>
</evidence>
<dbReference type="PANTHER" id="PTHR11441">
    <property type="entry name" value="THYMIDINE KINASE"/>
    <property type="match status" value="1"/>
</dbReference>